<dbReference type="EMBL" id="CP097635">
    <property type="protein sequence ID" value="URI05910.1"/>
    <property type="molecule type" value="Genomic_DNA"/>
</dbReference>
<dbReference type="SUPFAM" id="SSF48657">
    <property type="entry name" value="FinO-like"/>
    <property type="match status" value="1"/>
</dbReference>
<sequence length="314" mass="32561">MTSQAPEHIPVPPAEGEAPTPAVTDAAAPAEAEATAAAGAQEASAAAESAAPAEGEAPAEPEAPAEGAPAKAGGRAAELSPAQCAAELSKRFPALFGRQPKPLKLRIQADIQQRAPGVFSKRALSIFLHRHTGSTSYLIALSKSKERFDLDGQPAGELSEEHRNAANEELARRRANQQTRREQEEQGRRDRADLLWAFEHTTLTPANFCALKGIAPESLDSLLEVARKEAAERAAQPPRREGFGGRGGDRGGERGGRAEFGSGRQERGPGGRPDRGPGPSRPEGGGGRPGGGRPGGRPGGGRPGGGKPGGPRPR</sequence>
<evidence type="ECO:0000259" key="5">
    <source>
        <dbReference type="SMART" id="SM00945"/>
    </source>
</evidence>
<evidence type="ECO:0000256" key="2">
    <source>
        <dbReference type="ARBA" id="ARBA00022884"/>
    </source>
</evidence>
<dbReference type="Pfam" id="PF04352">
    <property type="entry name" value="ProQ"/>
    <property type="match status" value="1"/>
</dbReference>
<feature type="compositionally biased region" description="Low complexity" evidence="4">
    <location>
        <begin position="17"/>
        <end position="76"/>
    </location>
</feature>
<keyword evidence="7" id="KW-1185">Reference proteome</keyword>
<accession>A0ABY4S182</accession>
<dbReference type="RefSeq" id="WP_250194175.1">
    <property type="nucleotide sequence ID" value="NZ_CP097635.1"/>
</dbReference>
<dbReference type="PANTHER" id="PTHR38106">
    <property type="entry name" value="RNA CHAPERONE PROQ"/>
    <property type="match status" value="1"/>
</dbReference>
<dbReference type="Proteomes" id="UP001056201">
    <property type="component" value="Chromosome 1"/>
</dbReference>
<dbReference type="InterPro" id="IPR023529">
    <property type="entry name" value="ProQ"/>
</dbReference>
<feature type="region of interest" description="Disordered" evidence="4">
    <location>
        <begin position="168"/>
        <end position="189"/>
    </location>
</feature>
<keyword evidence="3" id="KW-0143">Chaperone</keyword>
<evidence type="ECO:0000256" key="3">
    <source>
        <dbReference type="ARBA" id="ARBA00023186"/>
    </source>
</evidence>
<feature type="compositionally biased region" description="Basic and acidic residues" evidence="4">
    <location>
        <begin position="179"/>
        <end position="189"/>
    </location>
</feature>
<evidence type="ECO:0000256" key="4">
    <source>
        <dbReference type="SAM" id="MobiDB-lite"/>
    </source>
</evidence>
<feature type="domain" description="ProQ/FinO" evidence="5">
    <location>
        <begin position="77"/>
        <end position="186"/>
    </location>
</feature>
<organism evidence="6 7">
    <name type="scientific">Aquincola tertiaricarbonis</name>
    <dbReference type="NCBI Taxonomy" id="391953"/>
    <lineage>
        <taxon>Bacteria</taxon>
        <taxon>Pseudomonadati</taxon>
        <taxon>Pseudomonadota</taxon>
        <taxon>Betaproteobacteria</taxon>
        <taxon>Burkholderiales</taxon>
        <taxon>Sphaerotilaceae</taxon>
        <taxon>Aquincola</taxon>
    </lineage>
</organism>
<protein>
    <submittedName>
        <fullName evidence="6">ProQ/FinO family protein</fullName>
    </submittedName>
</protein>
<dbReference type="SMART" id="SM00945">
    <property type="entry name" value="ProQ"/>
    <property type="match status" value="1"/>
</dbReference>
<evidence type="ECO:0000256" key="1">
    <source>
        <dbReference type="ARBA" id="ARBA00022490"/>
    </source>
</evidence>
<gene>
    <name evidence="6" type="ORF">MW290_08120</name>
</gene>
<feature type="region of interest" description="Disordered" evidence="4">
    <location>
        <begin position="230"/>
        <end position="314"/>
    </location>
</feature>
<feature type="compositionally biased region" description="Basic and acidic residues" evidence="4">
    <location>
        <begin position="230"/>
        <end position="257"/>
    </location>
</feature>
<dbReference type="PANTHER" id="PTHR38106:SF1">
    <property type="entry name" value="RNA CHAPERONE PROQ"/>
    <property type="match status" value="1"/>
</dbReference>
<dbReference type="InterPro" id="IPR016103">
    <property type="entry name" value="ProQ/FinO"/>
</dbReference>
<keyword evidence="2" id="KW-0694">RNA-binding</keyword>
<dbReference type="InterPro" id="IPR036442">
    <property type="entry name" value="ProQ/FinO_sf"/>
</dbReference>
<keyword evidence="1" id="KW-0963">Cytoplasm</keyword>
<feature type="compositionally biased region" description="Basic and acidic residues" evidence="4">
    <location>
        <begin position="264"/>
        <end position="275"/>
    </location>
</feature>
<evidence type="ECO:0000313" key="6">
    <source>
        <dbReference type="EMBL" id="URI05910.1"/>
    </source>
</evidence>
<dbReference type="Gene3D" id="1.10.1710.10">
    <property type="entry name" value="ProQ/FinO domain"/>
    <property type="match status" value="1"/>
</dbReference>
<proteinExistence type="predicted"/>
<evidence type="ECO:0000313" key="7">
    <source>
        <dbReference type="Proteomes" id="UP001056201"/>
    </source>
</evidence>
<feature type="compositionally biased region" description="Gly residues" evidence="4">
    <location>
        <begin position="283"/>
        <end position="314"/>
    </location>
</feature>
<name>A0ABY4S182_AQUTE</name>
<feature type="region of interest" description="Disordered" evidence="4">
    <location>
        <begin position="1"/>
        <end position="76"/>
    </location>
</feature>
<reference evidence="6" key="1">
    <citation type="submission" date="2022-05" db="EMBL/GenBank/DDBJ databases">
        <title>An RpoN-dependent PEP-CTERM gene is involved in floc formation of an Aquincola tertiaricarbonis strain.</title>
        <authorList>
            <person name="Qiu D."/>
            <person name="Xia M."/>
        </authorList>
    </citation>
    <scope>NUCLEOTIDE SEQUENCE</scope>
    <source>
        <strain evidence="6">RN12</strain>
    </source>
</reference>